<feature type="region of interest" description="Disordered" evidence="1">
    <location>
        <begin position="79"/>
        <end position="116"/>
    </location>
</feature>
<dbReference type="Proteomes" id="UP000703269">
    <property type="component" value="Unassembled WGS sequence"/>
</dbReference>
<dbReference type="AlphaFoldDB" id="A0A9P3G9T8"/>
<organism evidence="2 3">
    <name type="scientific">Phanerochaete sordida</name>
    <dbReference type="NCBI Taxonomy" id="48140"/>
    <lineage>
        <taxon>Eukaryota</taxon>
        <taxon>Fungi</taxon>
        <taxon>Dikarya</taxon>
        <taxon>Basidiomycota</taxon>
        <taxon>Agaricomycotina</taxon>
        <taxon>Agaricomycetes</taxon>
        <taxon>Polyporales</taxon>
        <taxon>Phanerochaetaceae</taxon>
        <taxon>Phanerochaete</taxon>
    </lineage>
</organism>
<evidence type="ECO:0000313" key="2">
    <source>
        <dbReference type="EMBL" id="GJE90449.1"/>
    </source>
</evidence>
<name>A0A9P3G9T8_9APHY</name>
<comment type="caution">
    <text evidence="2">The sequence shown here is derived from an EMBL/GenBank/DDBJ whole genome shotgun (WGS) entry which is preliminary data.</text>
</comment>
<protein>
    <submittedName>
        <fullName evidence="2">Uncharacterized protein</fullName>
    </submittedName>
</protein>
<reference evidence="2 3" key="1">
    <citation type="submission" date="2021-08" db="EMBL/GenBank/DDBJ databases">
        <title>Draft Genome Sequence of Phanerochaete sordida strain YK-624.</title>
        <authorList>
            <person name="Mori T."/>
            <person name="Dohra H."/>
            <person name="Suzuki T."/>
            <person name="Kawagishi H."/>
            <person name="Hirai H."/>
        </authorList>
    </citation>
    <scope>NUCLEOTIDE SEQUENCE [LARGE SCALE GENOMIC DNA]</scope>
    <source>
        <strain evidence="2 3">YK-624</strain>
    </source>
</reference>
<gene>
    <name evidence="2" type="ORF">PsYK624_065840</name>
</gene>
<sequence>MSLCAAPCLGSIGQTFVHDDGPDLEAKSEKLLMEDIDSLTVYFASEADGVMALLAKYLGFSLSRSSNIATLGSVDAHETGCGGQTAHATQHRKGRSAPISGPAWTRPGDLPGATEL</sequence>
<evidence type="ECO:0000256" key="1">
    <source>
        <dbReference type="SAM" id="MobiDB-lite"/>
    </source>
</evidence>
<dbReference type="EMBL" id="BPQB01000016">
    <property type="protein sequence ID" value="GJE90449.1"/>
    <property type="molecule type" value="Genomic_DNA"/>
</dbReference>
<accession>A0A9P3G9T8</accession>
<proteinExistence type="predicted"/>
<keyword evidence="3" id="KW-1185">Reference proteome</keyword>
<evidence type="ECO:0000313" key="3">
    <source>
        <dbReference type="Proteomes" id="UP000703269"/>
    </source>
</evidence>